<comment type="similarity">
    <text evidence="2">Belongs to the fimbrial export usher family.</text>
</comment>
<reference evidence="12 13" key="1">
    <citation type="submission" date="2016-04" db="EMBL/GenBank/DDBJ databases">
        <title>ATOL: Assembling a taxonomically balanced genome-scale reconstruction of the evolutionary history of the Enterobacteriaceae.</title>
        <authorList>
            <person name="Plunkett G.III."/>
            <person name="Neeno-Eckwall E.C."/>
            <person name="Glasner J.D."/>
            <person name="Perna N.T."/>
        </authorList>
    </citation>
    <scope>NUCLEOTIDE SEQUENCE [LARGE SCALE GENOMIC DNA]</scope>
    <source>
        <strain evidence="12 13">ATCC 19692</strain>
    </source>
</reference>
<feature type="signal peptide" evidence="9">
    <location>
        <begin position="1"/>
        <end position="19"/>
    </location>
</feature>
<protein>
    <submittedName>
        <fullName evidence="12">FimD family fimbriae anchoring protein</fullName>
    </submittedName>
</protein>
<dbReference type="Pfam" id="PF00577">
    <property type="entry name" value="Usher"/>
    <property type="match status" value="1"/>
</dbReference>
<evidence type="ECO:0000256" key="1">
    <source>
        <dbReference type="ARBA" id="ARBA00004571"/>
    </source>
</evidence>
<dbReference type="Gene3D" id="2.60.40.2610">
    <property type="entry name" value="Outer membrane usher protein FimD, plug domain"/>
    <property type="match status" value="1"/>
</dbReference>
<dbReference type="PANTHER" id="PTHR30451:SF9">
    <property type="entry name" value="F1 CAPSULE-ANCHORING PROTEIN"/>
    <property type="match status" value="1"/>
</dbReference>
<dbReference type="SUPFAM" id="SSF141729">
    <property type="entry name" value="FimD N-terminal domain-like"/>
    <property type="match status" value="1"/>
</dbReference>
<dbReference type="RefSeq" id="WP_066749687.1">
    <property type="nucleotide sequence ID" value="NZ_LXEN01000081.1"/>
</dbReference>
<accession>A0A198FX27</accession>
<dbReference type="PANTHER" id="PTHR30451">
    <property type="entry name" value="OUTER MEMBRANE USHER PROTEIN"/>
    <property type="match status" value="1"/>
</dbReference>
<feature type="domain" description="PapC-like C-terminal" evidence="10">
    <location>
        <begin position="739"/>
        <end position="796"/>
    </location>
</feature>
<dbReference type="InterPro" id="IPR037224">
    <property type="entry name" value="PapC_N_sf"/>
</dbReference>
<evidence type="ECO:0000256" key="9">
    <source>
        <dbReference type="SAM" id="SignalP"/>
    </source>
</evidence>
<dbReference type="Pfam" id="PF13953">
    <property type="entry name" value="PapC_C"/>
    <property type="match status" value="1"/>
</dbReference>
<gene>
    <name evidence="12" type="ORF">M983_1722</name>
</gene>
<dbReference type="EMBL" id="LXEN01000081">
    <property type="protein sequence ID" value="OAT28666.1"/>
    <property type="molecule type" value="Genomic_DNA"/>
</dbReference>
<dbReference type="PATRIC" id="fig|1354337.4.peg.1770"/>
<evidence type="ECO:0000313" key="12">
    <source>
        <dbReference type="EMBL" id="OAT28666.1"/>
    </source>
</evidence>
<sequence length="816" mass="90913">MKLVLILPCYLLCICSVNAKPYSFDSRALGVDSASIDLEQINNDQQPPGNYYVDIFVNDKLVDSLDLDFNMKRDGKLYPCLSELKLLEYGFTKESIEEMKNRDNACLDINKINHAFVSYSINNQTVNIEVPQIYILNNSRNNMAPVRLWDDGINAFSMNYKINNNYTHTQNNDYNYSYLQFNPKITYKAWRVNAQYNWTKQKNENSHWENVYTSVERGFPKYKNRLILGDSYTAGTVFDSIPFRGGMLATDSNMYSGEEKNFSPQIKGVASSTSTVEVRQNGYIIYSTTVPAGEFNLTDIPLGISGGDLDVTVEGADGTKQTFIVPYNKPAIAVKQGFLDYSFMAGEYRPSGHKPKDRNVAQFTVIYGLPWNLTVYGGAQGAKHYNSGSLGIGANLGTLGAVSISGIVSNATLNNASRETGEAWKLQYSKILDSTNTMLTVSSYQYATSHYNELADTLESYSYDNYIRNKKKSRLSVSLSQSLMGYGNISLSGSRDSYYNSPAQNFYSINYGTTISNVYLSMGATRRYLTQTNGRETSENTFNLQASIPLDKLFGKDTRFRYQMFSQGSDSNSNLIGLNGSGYNQQLSWDINQRYDTKNYNNSSSLYLGWKDTYGNSTLNYSYNKDTQNAAVSFSGGALITKDNLVFSQPISDTSALVSVPDSNGSKVVGFPGVKTDYSGYTLQPNLNPYYINTVSIDPVTLPDNIELPQTDVKVIPTQGAIVDARFKTRKGNKLLVQLSSGLDIPFGAIARINGQQQMAGLVDENKQVFIVGAPDKSNVIISWKNNSCSFDYDISNEKNQTNGIYIFNSTCEQGK</sequence>
<dbReference type="InterPro" id="IPR025949">
    <property type="entry name" value="PapC-like_C"/>
</dbReference>
<evidence type="ECO:0000256" key="4">
    <source>
        <dbReference type="ARBA" id="ARBA00022452"/>
    </source>
</evidence>
<dbReference type="AlphaFoldDB" id="A0A198FX27"/>
<evidence type="ECO:0000313" key="13">
    <source>
        <dbReference type="Proteomes" id="UP000094023"/>
    </source>
</evidence>
<keyword evidence="4" id="KW-1134">Transmembrane beta strand</keyword>
<name>A0A198FX27_9GAMM</name>
<dbReference type="STRING" id="1354337.M983_1722"/>
<dbReference type="GO" id="GO:0015473">
    <property type="term" value="F:fimbrial usher porin activity"/>
    <property type="evidence" value="ECO:0007669"/>
    <property type="project" value="InterPro"/>
</dbReference>
<proteinExistence type="inferred from homology"/>
<keyword evidence="8" id="KW-0998">Cell outer membrane</keyword>
<dbReference type="Gene3D" id="2.60.40.3110">
    <property type="match status" value="1"/>
</dbReference>
<keyword evidence="7" id="KW-0472">Membrane</keyword>
<organism evidence="12 13">
    <name type="scientific">Proteus myxofaciens ATCC 19692</name>
    <dbReference type="NCBI Taxonomy" id="1354337"/>
    <lineage>
        <taxon>Bacteria</taxon>
        <taxon>Pseudomonadati</taxon>
        <taxon>Pseudomonadota</taxon>
        <taxon>Gammaproteobacteria</taxon>
        <taxon>Enterobacterales</taxon>
        <taxon>Morganellaceae</taxon>
        <taxon>Proteus</taxon>
    </lineage>
</organism>
<evidence type="ECO:0000259" key="10">
    <source>
        <dbReference type="Pfam" id="PF13953"/>
    </source>
</evidence>
<comment type="subcellular location">
    <subcellularLocation>
        <location evidence="1">Cell outer membrane</location>
        <topology evidence="1">Multi-pass membrane protein</topology>
    </subcellularLocation>
</comment>
<dbReference type="InterPro" id="IPR025885">
    <property type="entry name" value="PapC_N"/>
</dbReference>
<evidence type="ECO:0000256" key="3">
    <source>
        <dbReference type="ARBA" id="ARBA00022448"/>
    </source>
</evidence>
<dbReference type="OrthoDB" id="6554712at2"/>
<evidence type="ECO:0000256" key="5">
    <source>
        <dbReference type="ARBA" id="ARBA00022692"/>
    </source>
</evidence>
<dbReference type="Gene3D" id="3.10.20.410">
    <property type="match status" value="1"/>
</dbReference>
<dbReference type="InterPro" id="IPR000015">
    <property type="entry name" value="Fimb_usher"/>
</dbReference>
<dbReference type="InterPro" id="IPR042186">
    <property type="entry name" value="FimD_plug_dom"/>
</dbReference>
<feature type="domain" description="PapC N-terminal" evidence="11">
    <location>
        <begin position="24"/>
        <end position="163"/>
    </location>
</feature>
<keyword evidence="3" id="KW-0813">Transport</keyword>
<evidence type="ECO:0000256" key="6">
    <source>
        <dbReference type="ARBA" id="ARBA00022729"/>
    </source>
</evidence>
<dbReference type="GO" id="GO:0009279">
    <property type="term" value="C:cell outer membrane"/>
    <property type="evidence" value="ECO:0007669"/>
    <property type="project" value="UniProtKB-SubCell"/>
</dbReference>
<evidence type="ECO:0000256" key="8">
    <source>
        <dbReference type="ARBA" id="ARBA00023237"/>
    </source>
</evidence>
<dbReference type="Pfam" id="PF13954">
    <property type="entry name" value="PapC_N"/>
    <property type="match status" value="1"/>
</dbReference>
<keyword evidence="6 9" id="KW-0732">Signal</keyword>
<comment type="caution">
    <text evidence="12">The sequence shown here is derived from an EMBL/GenBank/DDBJ whole genome shotgun (WGS) entry which is preliminary data.</text>
</comment>
<dbReference type="Proteomes" id="UP000094023">
    <property type="component" value="Unassembled WGS sequence"/>
</dbReference>
<dbReference type="InterPro" id="IPR043142">
    <property type="entry name" value="PapC-like_C_sf"/>
</dbReference>
<dbReference type="GO" id="GO:0009297">
    <property type="term" value="P:pilus assembly"/>
    <property type="evidence" value="ECO:0007669"/>
    <property type="project" value="InterPro"/>
</dbReference>
<evidence type="ECO:0000256" key="7">
    <source>
        <dbReference type="ARBA" id="ARBA00023136"/>
    </source>
</evidence>
<evidence type="ECO:0000256" key="2">
    <source>
        <dbReference type="ARBA" id="ARBA00008064"/>
    </source>
</evidence>
<keyword evidence="13" id="KW-1185">Reference proteome</keyword>
<feature type="chain" id="PRO_5008278844" evidence="9">
    <location>
        <begin position="20"/>
        <end position="816"/>
    </location>
</feature>
<evidence type="ECO:0000259" key="11">
    <source>
        <dbReference type="Pfam" id="PF13954"/>
    </source>
</evidence>
<keyword evidence="5" id="KW-0812">Transmembrane</keyword>
<dbReference type="Gene3D" id="2.60.40.2070">
    <property type="match status" value="1"/>
</dbReference>